<keyword evidence="4 5" id="KW-0234">DNA repair</keyword>
<dbReference type="PANTHER" id="PTHR10429">
    <property type="entry name" value="DNA-3-METHYLADENINE GLYCOSYLASE"/>
    <property type="match status" value="1"/>
</dbReference>
<dbReference type="HAMAP" id="MF_00527">
    <property type="entry name" value="3MGH"/>
    <property type="match status" value="1"/>
</dbReference>
<evidence type="ECO:0000256" key="5">
    <source>
        <dbReference type="HAMAP-Rule" id="MF_00527"/>
    </source>
</evidence>
<dbReference type="EC" id="3.2.2.-" evidence="5"/>
<accession>A0A1F5TRA4</accession>
<dbReference type="Proteomes" id="UP000177579">
    <property type="component" value="Unassembled WGS sequence"/>
</dbReference>
<sequence length="176" mass="20396">MLPQSFYNQKTLKVAQDLLGCFLIRKIGNKTIRAKIIETEGYNGPRDKASHASRGMTERNKVMFASPGTIYVYFTYGMHNMFNIVTESQGYPAAVLIRGVEVVGKDRKLTNGPAKMTKFLNINKSFNEKKIFERKNGLWIEEREEKIKSTQIKKTPRIGIDYAEEYKDKLWRYLIT</sequence>
<evidence type="ECO:0000256" key="3">
    <source>
        <dbReference type="ARBA" id="ARBA00022801"/>
    </source>
</evidence>
<keyword evidence="2 5" id="KW-0227">DNA damage</keyword>
<dbReference type="CDD" id="cd00540">
    <property type="entry name" value="AAG"/>
    <property type="match status" value="1"/>
</dbReference>
<name>A0A1F5TRA4_9BACT</name>
<reference evidence="6 7" key="1">
    <citation type="journal article" date="2016" name="Nat. Commun.">
        <title>Thousands of microbial genomes shed light on interconnected biogeochemical processes in an aquifer system.</title>
        <authorList>
            <person name="Anantharaman K."/>
            <person name="Brown C.T."/>
            <person name="Hug L.A."/>
            <person name="Sharon I."/>
            <person name="Castelle C.J."/>
            <person name="Probst A.J."/>
            <person name="Thomas B.C."/>
            <person name="Singh A."/>
            <person name="Wilkins M.J."/>
            <person name="Karaoz U."/>
            <person name="Brodie E.L."/>
            <person name="Williams K.H."/>
            <person name="Hubbard S.S."/>
            <person name="Banfield J.F."/>
        </authorList>
    </citation>
    <scope>NUCLEOTIDE SEQUENCE [LARGE SCALE GENOMIC DNA]</scope>
</reference>
<dbReference type="AlphaFoldDB" id="A0A1F5TRA4"/>
<dbReference type="Gene3D" id="3.10.300.10">
    <property type="entry name" value="Methylpurine-DNA glycosylase (MPG)"/>
    <property type="match status" value="1"/>
</dbReference>
<protein>
    <recommendedName>
        <fullName evidence="5">Putative 3-methyladenine DNA glycosylase</fullName>
        <ecNumber evidence="5">3.2.2.-</ecNumber>
    </recommendedName>
</protein>
<dbReference type="EMBL" id="MFGO01000008">
    <property type="protein sequence ID" value="OGF41475.1"/>
    <property type="molecule type" value="Genomic_DNA"/>
</dbReference>
<dbReference type="Pfam" id="PF02245">
    <property type="entry name" value="Pur_DNA_glyco"/>
    <property type="match status" value="1"/>
</dbReference>
<evidence type="ECO:0000256" key="4">
    <source>
        <dbReference type="ARBA" id="ARBA00023204"/>
    </source>
</evidence>
<dbReference type="InterPro" id="IPR011034">
    <property type="entry name" value="Formyl_transferase-like_C_sf"/>
</dbReference>
<dbReference type="GO" id="GO:0003905">
    <property type="term" value="F:alkylbase DNA N-glycosylase activity"/>
    <property type="evidence" value="ECO:0007669"/>
    <property type="project" value="InterPro"/>
</dbReference>
<gene>
    <name evidence="6" type="ORF">A2531_02170</name>
</gene>
<keyword evidence="3 5" id="KW-0378">Hydrolase</keyword>
<comment type="caution">
    <text evidence="6">The sequence shown here is derived from an EMBL/GenBank/DDBJ whole genome shotgun (WGS) entry which is preliminary data.</text>
</comment>
<evidence type="ECO:0000313" key="6">
    <source>
        <dbReference type="EMBL" id="OGF41475.1"/>
    </source>
</evidence>
<proteinExistence type="inferred from homology"/>
<dbReference type="FunFam" id="3.10.300.10:FF:000001">
    <property type="entry name" value="Putative 3-methyladenine DNA glycosylase"/>
    <property type="match status" value="1"/>
</dbReference>
<dbReference type="SUPFAM" id="SSF50486">
    <property type="entry name" value="FMT C-terminal domain-like"/>
    <property type="match status" value="1"/>
</dbReference>
<dbReference type="NCBIfam" id="TIGR00567">
    <property type="entry name" value="3mg"/>
    <property type="match status" value="1"/>
</dbReference>
<dbReference type="InterPro" id="IPR003180">
    <property type="entry name" value="MPG"/>
</dbReference>
<dbReference type="PANTHER" id="PTHR10429:SF0">
    <property type="entry name" value="DNA-3-METHYLADENINE GLYCOSYLASE"/>
    <property type="match status" value="1"/>
</dbReference>
<dbReference type="GO" id="GO:0006284">
    <property type="term" value="P:base-excision repair"/>
    <property type="evidence" value="ECO:0007669"/>
    <property type="project" value="InterPro"/>
</dbReference>
<dbReference type="GO" id="GO:0003677">
    <property type="term" value="F:DNA binding"/>
    <property type="evidence" value="ECO:0007669"/>
    <property type="project" value="InterPro"/>
</dbReference>
<evidence type="ECO:0000256" key="2">
    <source>
        <dbReference type="ARBA" id="ARBA00022763"/>
    </source>
</evidence>
<organism evidence="6 7">
    <name type="scientific">Candidatus Falkowbacteria bacterium RIFOXYD2_FULL_34_120</name>
    <dbReference type="NCBI Taxonomy" id="1798007"/>
    <lineage>
        <taxon>Bacteria</taxon>
        <taxon>Candidatus Falkowiibacteriota</taxon>
    </lineage>
</organism>
<evidence type="ECO:0000313" key="7">
    <source>
        <dbReference type="Proteomes" id="UP000177579"/>
    </source>
</evidence>
<evidence type="ECO:0000256" key="1">
    <source>
        <dbReference type="ARBA" id="ARBA00009232"/>
    </source>
</evidence>
<comment type="similarity">
    <text evidence="1 5">Belongs to the DNA glycosylase MPG family.</text>
</comment>
<dbReference type="InterPro" id="IPR036995">
    <property type="entry name" value="MPG_sf"/>
</dbReference>